<evidence type="ECO:0000256" key="1">
    <source>
        <dbReference type="ARBA" id="ARBA00022505"/>
    </source>
</evidence>
<keyword evidence="6" id="KW-1185">Reference proteome</keyword>
<evidence type="ECO:0000256" key="2">
    <source>
        <dbReference type="PROSITE-ProRule" id="PRU01213"/>
    </source>
</evidence>
<dbReference type="SUPFAM" id="SSF50331">
    <property type="entry name" value="MOP-like"/>
    <property type="match status" value="2"/>
</dbReference>
<protein>
    <submittedName>
        <fullName evidence="5">TOBE domain-containing protein</fullName>
    </submittedName>
    <submittedName>
        <fullName evidence="4">Transporter</fullName>
    </submittedName>
</protein>
<feature type="domain" description="Mop" evidence="3">
    <location>
        <begin position="2"/>
        <end position="67"/>
    </location>
</feature>
<accession>A0A9E6MQ36</accession>
<reference evidence="4 6" key="1">
    <citation type="submission" date="2019-11" db="EMBL/GenBank/DDBJ databases">
        <title>Eggerthellaceae novel genus isolated from the rectal contents of marmort.</title>
        <authorList>
            <person name="Zhang G."/>
        </authorList>
    </citation>
    <scope>NUCLEOTIDE SEQUENCE [LARGE SCALE GENOMIC DNA]</scope>
    <source>
        <strain evidence="6">zg-886</strain>
        <strain evidence="4">Zg-886</strain>
    </source>
</reference>
<dbReference type="Gene3D" id="2.40.50.100">
    <property type="match status" value="2"/>
</dbReference>
<sequence>MKISARNFIKGTVASVTKGAVNGIVAIKCGDKTIKADITNEAIDSLGLEEGKEAYAVIKASNVMIATGGEAITNISARNQLQGTIAAIVEGAVNGHVTLDLGCAEASIKASITNEAIKDLGLKVGDTATAIIKSTDVMVAID</sequence>
<evidence type="ECO:0000313" key="4">
    <source>
        <dbReference type="EMBL" id="NHM13978.1"/>
    </source>
</evidence>
<dbReference type="InterPro" id="IPR008995">
    <property type="entry name" value="Mo/tungstate-bd_C_term_dom"/>
</dbReference>
<dbReference type="RefSeq" id="WP_166339137.1">
    <property type="nucleotide sequence ID" value="NZ_CP072829.1"/>
</dbReference>
<organism evidence="5 7">
    <name type="scientific">Xiamenia xianingshaonis</name>
    <dbReference type="NCBI Taxonomy" id="2682776"/>
    <lineage>
        <taxon>Bacteria</taxon>
        <taxon>Bacillati</taxon>
        <taxon>Actinomycetota</taxon>
        <taxon>Coriobacteriia</taxon>
        <taxon>Eggerthellales</taxon>
        <taxon>Eggerthellaceae</taxon>
        <taxon>Xiamenia</taxon>
    </lineage>
</organism>
<evidence type="ECO:0000259" key="3">
    <source>
        <dbReference type="PROSITE" id="PS51866"/>
    </source>
</evidence>
<dbReference type="AlphaFoldDB" id="A0A9E6MQ36"/>
<feature type="domain" description="Mop" evidence="3">
    <location>
        <begin position="74"/>
        <end position="141"/>
    </location>
</feature>
<dbReference type="Proteomes" id="UP000636394">
    <property type="component" value="Unassembled WGS sequence"/>
</dbReference>
<dbReference type="PROSITE" id="PS51866">
    <property type="entry name" value="MOP"/>
    <property type="match status" value="2"/>
</dbReference>
<keyword evidence="1 2" id="KW-0500">Molybdenum</keyword>
<dbReference type="EMBL" id="CP072829">
    <property type="protein sequence ID" value="QTU83854.1"/>
    <property type="molecule type" value="Genomic_DNA"/>
</dbReference>
<reference evidence="5" key="2">
    <citation type="submission" date="2021-04" db="EMBL/GenBank/DDBJ databases">
        <title>Novel species in family Eggerthellaceae.</title>
        <authorList>
            <person name="Zhang G."/>
        </authorList>
    </citation>
    <scope>NUCLEOTIDE SEQUENCE</scope>
    <source>
        <strain evidence="5">Zg-886</strain>
    </source>
</reference>
<dbReference type="Proteomes" id="UP000671910">
    <property type="component" value="Chromosome"/>
</dbReference>
<proteinExistence type="predicted"/>
<dbReference type="KEGG" id="ebz:J7S26_05595"/>
<dbReference type="Pfam" id="PF03459">
    <property type="entry name" value="TOBE"/>
    <property type="match status" value="2"/>
</dbReference>
<evidence type="ECO:0000313" key="7">
    <source>
        <dbReference type="Proteomes" id="UP000671910"/>
    </source>
</evidence>
<dbReference type="GO" id="GO:0015689">
    <property type="term" value="P:molybdate ion transport"/>
    <property type="evidence" value="ECO:0007669"/>
    <property type="project" value="InterPro"/>
</dbReference>
<dbReference type="NCBIfam" id="TIGR00638">
    <property type="entry name" value="Mop"/>
    <property type="match status" value="2"/>
</dbReference>
<dbReference type="InterPro" id="IPR004606">
    <property type="entry name" value="Mop_domain"/>
</dbReference>
<evidence type="ECO:0000313" key="5">
    <source>
        <dbReference type="EMBL" id="QTU83854.1"/>
    </source>
</evidence>
<name>A0A9E6MQ36_9ACTN</name>
<dbReference type="EMBL" id="WPCR01000005">
    <property type="protein sequence ID" value="NHM13978.1"/>
    <property type="molecule type" value="Genomic_DNA"/>
</dbReference>
<evidence type="ECO:0000313" key="6">
    <source>
        <dbReference type="Proteomes" id="UP000636394"/>
    </source>
</evidence>
<dbReference type="InterPro" id="IPR005116">
    <property type="entry name" value="Transp-assoc_OB_typ1"/>
</dbReference>
<gene>
    <name evidence="4" type="ORF">GMI68_04220</name>
    <name evidence="5" type="ORF">J7S26_05595</name>
</gene>